<dbReference type="PROSITE" id="PS50110">
    <property type="entry name" value="RESPONSE_REGULATORY"/>
    <property type="match status" value="1"/>
</dbReference>
<dbReference type="PANTHER" id="PTHR44591">
    <property type="entry name" value="STRESS RESPONSE REGULATOR PROTEIN 1"/>
    <property type="match status" value="1"/>
</dbReference>
<sequence length="147" mass="16000">MYIWISASRNKRPYWRVKLKYLIVEDDPNLRLLWRSVLGEMGCDVSEAATLDEATSALASQSFDAMILDLYLGRDSGLSLAMTVETENPGCKVIIVTGAADVSEANLRAQAASIVSVHRKPVDIEDLMGVCSRLAAAPIETDRAANA</sequence>
<dbReference type="SMART" id="SM00448">
    <property type="entry name" value="REC"/>
    <property type="match status" value="1"/>
</dbReference>
<dbReference type="InterPro" id="IPR001789">
    <property type="entry name" value="Sig_transdc_resp-reg_receiver"/>
</dbReference>
<keyword evidence="5" id="KW-1185">Reference proteome</keyword>
<comment type="caution">
    <text evidence="4">The sequence shown here is derived from an EMBL/GenBank/DDBJ whole genome shotgun (WGS) entry which is preliminary data.</text>
</comment>
<dbReference type="InterPro" id="IPR050595">
    <property type="entry name" value="Bact_response_regulator"/>
</dbReference>
<dbReference type="PANTHER" id="PTHR44591:SF3">
    <property type="entry name" value="RESPONSE REGULATORY DOMAIN-CONTAINING PROTEIN"/>
    <property type="match status" value="1"/>
</dbReference>
<dbReference type="InterPro" id="IPR011006">
    <property type="entry name" value="CheY-like_superfamily"/>
</dbReference>
<evidence type="ECO:0000313" key="4">
    <source>
        <dbReference type="EMBL" id="TDL84461.1"/>
    </source>
</evidence>
<evidence type="ECO:0000313" key="5">
    <source>
        <dbReference type="Proteomes" id="UP000294562"/>
    </source>
</evidence>
<protein>
    <submittedName>
        <fullName evidence="4">Response regulator</fullName>
    </submittedName>
</protein>
<evidence type="ECO:0000259" key="3">
    <source>
        <dbReference type="PROSITE" id="PS50110"/>
    </source>
</evidence>
<dbReference type="Gene3D" id="3.40.50.2300">
    <property type="match status" value="1"/>
</dbReference>
<accession>A0A4R6AJQ3</accession>
<dbReference type="OrthoDB" id="7874292at2"/>
<feature type="domain" description="Response regulatory" evidence="3">
    <location>
        <begin position="20"/>
        <end position="135"/>
    </location>
</feature>
<reference evidence="4 5" key="1">
    <citation type="submission" date="2019-03" db="EMBL/GenBank/DDBJ databases">
        <title>Rhodobacteraceae bacterium SM1902, a new member of the family Rhodobacteraceae isolated from Yantai.</title>
        <authorList>
            <person name="Sun Y."/>
        </authorList>
    </citation>
    <scope>NUCLEOTIDE SEQUENCE [LARGE SCALE GENOMIC DNA]</scope>
    <source>
        <strain evidence="4 5">SM1902</strain>
    </source>
</reference>
<name>A0A4R6AJQ3_9RHOB</name>
<proteinExistence type="predicted"/>
<organism evidence="4 5">
    <name type="scientific">Meridianimarinicoccus aquatilis</name>
    <dbReference type="NCBI Taxonomy" id="2552766"/>
    <lineage>
        <taxon>Bacteria</taxon>
        <taxon>Pseudomonadati</taxon>
        <taxon>Pseudomonadota</taxon>
        <taxon>Alphaproteobacteria</taxon>
        <taxon>Rhodobacterales</taxon>
        <taxon>Paracoccaceae</taxon>
        <taxon>Meridianimarinicoccus</taxon>
    </lineage>
</organism>
<dbReference type="Proteomes" id="UP000294562">
    <property type="component" value="Unassembled WGS sequence"/>
</dbReference>
<gene>
    <name evidence="4" type="ORF">E2L05_18150</name>
</gene>
<dbReference type="AlphaFoldDB" id="A0A4R6AJQ3"/>
<evidence type="ECO:0000256" key="1">
    <source>
        <dbReference type="ARBA" id="ARBA00022553"/>
    </source>
</evidence>
<feature type="modified residue" description="4-aspartylphosphate" evidence="2">
    <location>
        <position position="69"/>
    </location>
</feature>
<dbReference type="SUPFAM" id="SSF52172">
    <property type="entry name" value="CheY-like"/>
    <property type="match status" value="1"/>
</dbReference>
<keyword evidence="1 2" id="KW-0597">Phosphoprotein</keyword>
<dbReference type="Pfam" id="PF00072">
    <property type="entry name" value="Response_reg"/>
    <property type="match status" value="1"/>
</dbReference>
<dbReference type="EMBL" id="SMZO01000068">
    <property type="protein sequence ID" value="TDL84461.1"/>
    <property type="molecule type" value="Genomic_DNA"/>
</dbReference>
<dbReference type="CDD" id="cd00156">
    <property type="entry name" value="REC"/>
    <property type="match status" value="1"/>
</dbReference>
<dbReference type="GO" id="GO:0000160">
    <property type="term" value="P:phosphorelay signal transduction system"/>
    <property type="evidence" value="ECO:0007669"/>
    <property type="project" value="InterPro"/>
</dbReference>
<evidence type="ECO:0000256" key="2">
    <source>
        <dbReference type="PROSITE-ProRule" id="PRU00169"/>
    </source>
</evidence>